<dbReference type="KEGG" id="bcib:IM45_958"/>
<reference evidence="5 6" key="1">
    <citation type="journal article" date="2014" name="MBio">
        <title>Differential genome evolution between companion symbionts in an insect-bacterial symbiosis.</title>
        <authorList>
            <person name="Bennett G.M."/>
            <person name="McCutcheon J.P."/>
            <person name="MacDonald B.R."/>
            <person name="Romanovicz D."/>
            <person name="Moran N.A."/>
        </authorList>
    </citation>
    <scope>NUCLEOTIDE SEQUENCE [LARGE SCALE GENOMIC DNA]</scope>
    <source>
        <strain evidence="5 6">BGSS</strain>
    </source>
</reference>
<dbReference type="PANTHER" id="PTHR46124:SF2">
    <property type="entry name" value="D-AMINOACYL-TRNA DEACYLASE"/>
    <property type="match status" value="1"/>
</dbReference>
<dbReference type="SUPFAM" id="SSF51556">
    <property type="entry name" value="Metallo-dependent hydrolases"/>
    <property type="match status" value="1"/>
</dbReference>
<dbReference type="GO" id="GO:0016788">
    <property type="term" value="F:hydrolase activity, acting on ester bonds"/>
    <property type="evidence" value="ECO:0007669"/>
    <property type="project" value="InterPro"/>
</dbReference>
<dbReference type="GO" id="GO:0046872">
    <property type="term" value="F:metal ion binding"/>
    <property type="evidence" value="ECO:0007669"/>
    <property type="project" value="UniProtKB-KW"/>
</dbReference>
<organism evidence="5 6">
    <name type="scientific">Candidatus Palibaumannia cicadellinicola</name>
    <dbReference type="NCBI Taxonomy" id="186490"/>
    <lineage>
        <taxon>Bacteria</taxon>
        <taxon>Pseudomonadati</taxon>
        <taxon>Pseudomonadota</taxon>
        <taxon>Gammaproteobacteria</taxon>
        <taxon>Candidatus Palibaumannia</taxon>
    </lineage>
</organism>
<feature type="binding site" evidence="4">
    <location>
        <position position="132"/>
    </location>
    <ligand>
        <name>a divalent metal cation</name>
        <dbReference type="ChEBI" id="CHEBI:60240"/>
        <label>2</label>
    </ligand>
</feature>
<dbReference type="PROSITE" id="PS01091">
    <property type="entry name" value="TATD_3"/>
    <property type="match status" value="1"/>
</dbReference>
<dbReference type="InterPro" id="IPR018228">
    <property type="entry name" value="DNase_TatD-rel_CS"/>
</dbReference>
<dbReference type="InterPro" id="IPR032466">
    <property type="entry name" value="Metal_Hydrolase"/>
</dbReference>
<evidence type="ECO:0000256" key="3">
    <source>
        <dbReference type="ARBA" id="ARBA00022801"/>
    </source>
</evidence>
<proteinExistence type="inferred from homology"/>
<feature type="binding site" evidence="4">
    <location>
        <position position="7"/>
    </location>
    <ligand>
        <name>a divalent metal cation</name>
        <dbReference type="ChEBI" id="CHEBI:60240"/>
        <label>1</label>
    </ligand>
</feature>
<name>A0A088MYU4_9GAMM</name>
<gene>
    <name evidence="5" type="ORF">IM45_958</name>
</gene>
<dbReference type="eggNOG" id="COG0084">
    <property type="taxonomic scope" value="Bacteria"/>
</dbReference>
<keyword evidence="3" id="KW-0378">Hydrolase</keyword>
<dbReference type="RefSeq" id="WP_038498835.1">
    <property type="nucleotide sequence ID" value="NZ_CP008985.1"/>
</dbReference>
<evidence type="ECO:0000313" key="6">
    <source>
        <dbReference type="Proteomes" id="UP000067325"/>
    </source>
</evidence>
<feature type="binding site" evidence="4">
    <location>
        <position position="9"/>
    </location>
    <ligand>
        <name>a divalent metal cation</name>
        <dbReference type="ChEBI" id="CHEBI:60240"/>
        <label>1</label>
    </ligand>
</feature>
<evidence type="ECO:0000313" key="5">
    <source>
        <dbReference type="EMBL" id="AIN47349.1"/>
    </source>
</evidence>
<dbReference type="CDD" id="cd01310">
    <property type="entry name" value="TatD_DNAse"/>
    <property type="match status" value="1"/>
</dbReference>
<sequence>MFLIDSHCHIDKLNYHSLHRDVTDVMNKAKIRDVRLILAVCTILPNFDNMTAFIGRRDDILFSCGIHPLNINEQPYDLFELGRIATRENVVALGETGLDYSSNKQENKALQQEIFREHIRIGNEQNKPLIVHTRSARDDTIAILREGKAEKCSGVLHCFTDDRDTAKVLLDIGFYISFSGIITFRNAELLRETARFVPLDRLLIETDSPYLAPVPYRGKENQPAYVRDIAEYMATLKNIKLEKLAAATTANFCRLFHLDEQLNSL</sequence>
<comment type="similarity">
    <text evidence="1">Belongs to the metallo-dependent hydrolases superfamily. TatD-type hydrolase family.</text>
</comment>
<dbReference type="InterPro" id="IPR001130">
    <property type="entry name" value="TatD-like"/>
</dbReference>
<keyword evidence="2 4" id="KW-0479">Metal-binding</keyword>
<dbReference type="EMBL" id="CP008985">
    <property type="protein sequence ID" value="AIN47349.1"/>
    <property type="molecule type" value="Genomic_DNA"/>
</dbReference>
<feature type="binding site" evidence="4">
    <location>
        <position position="95"/>
    </location>
    <ligand>
        <name>a divalent metal cation</name>
        <dbReference type="ChEBI" id="CHEBI:60240"/>
        <label>1</label>
    </ligand>
</feature>
<dbReference type="NCBIfam" id="TIGR00010">
    <property type="entry name" value="YchF/TatD family DNA exonuclease"/>
    <property type="match status" value="1"/>
</dbReference>
<dbReference type="Pfam" id="PF01026">
    <property type="entry name" value="TatD_DNase"/>
    <property type="match status" value="1"/>
</dbReference>
<feature type="binding site" evidence="4">
    <location>
        <position position="157"/>
    </location>
    <ligand>
        <name>a divalent metal cation</name>
        <dbReference type="ChEBI" id="CHEBI:60240"/>
        <label>2</label>
    </ligand>
</feature>
<evidence type="ECO:0000256" key="4">
    <source>
        <dbReference type="PIRSR" id="PIRSR005902-1"/>
    </source>
</evidence>
<dbReference type="Proteomes" id="UP000067325">
    <property type="component" value="Chromosome"/>
</dbReference>
<dbReference type="AlphaFoldDB" id="A0A088MYU4"/>
<dbReference type="PROSITE" id="PS01137">
    <property type="entry name" value="TATD_1"/>
    <property type="match status" value="1"/>
</dbReference>
<dbReference type="InterPro" id="IPR015991">
    <property type="entry name" value="TatD/YcfH-like"/>
</dbReference>
<dbReference type="PIRSF" id="PIRSF005902">
    <property type="entry name" value="DNase_TatD"/>
    <property type="match status" value="1"/>
</dbReference>
<dbReference type="GO" id="GO:0004536">
    <property type="term" value="F:DNA nuclease activity"/>
    <property type="evidence" value="ECO:0007669"/>
    <property type="project" value="InterPro"/>
</dbReference>
<dbReference type="PROSITE" id="PS01090">
    <property type="entry name" value="TATD_2"/>
    <property type="match status" value="1"/>
</dbReference>
<evidence type="ECO:0000256" key="2">
    <source>
        <dbReference type="ARBA" id="ARBA00022723"/>
    </source>
</evidence>
<protein>
    <submittedName>
        <fullName evidence="5">Putative deoxyribonuclease YcfH</fullName>
    </submittedName>
</protein>
<dbReference type="GO" id="GO:0005829">
    <property type="term" value="C:cytosol"/>
    <property type="evidence" value="ECO:0007669"/>
    <property type="project" value="TreeGrafter"/>
</dbReference>
<dbReference type="PANTHER" id="PTHR46124">
    <property type="entry name" value="D-AMINOACYL-TRNA DEACYLASE"/>
    <property type="match status" value="1"/>
</dbReference>
<dbReference type="NCBIfam" id="NF008075">
    <property type="entry name" value="PRK10812.1"/>
    <property type="match status" value="1"/>
</dbReference>
<feature type="binding site" evidence="4">
    <location>
        <position position="207"/>
    </location>
    <ligand>
        <name>a divalent metal cation</name>
        <dbReference type="ChEBI" id="CHEBI:60240"/>
        <label>1</label>
    </ligand>
</feature>
<evidence type="ECO:0000256" key="1">
    <source>
        <dbReference type="ARBA" id="ARBA00009275"/>
    </source>
</evidence>
<dbReference type="FunFam" id="3.20.20.140:FF:000005">
    <property type="entry name" value="TatD family hydrolase"/>
    <property type="match status" value="1"/>
</dbReference>
<dbReference type="Gene3D" id="3.20.20.140">
    <property type="entry name" value="Metal-dependent hydrolases"/>
    <property type="match status" value="1"/>
</dbReference>
<accession>A0A088MYU4</accession>